<keyword evidence="2" id="KW-1185">Reference proteome</keyword>
<dbReference type="CDD" id="cd07812">
    <property type="entry name" value="SRPBCC"/>
    <property type="match status" value="1"/>
</dbReference>
<dbReference type="InterPro" id="IPR019587">
    <property type="entry name" value="Polyketide_cyclase/dehydratase"/>
</dbReference>
<dbReference type="InterPro" id="IPR023393">
    <property type="entry name" value="START-like_dom_sf"/>
</dbReference>
<evidence type="ECO:0000313" key="2">
    <source>
        <dbReference type="Proteomes" id="UP000315103"/>
    </source>
</evidence>
<organism evidence="1 2">
    <name type="scientific">Salinicoccus cyprini</name>
    <dbReference type="NCBI Taxonomy" id="2493691"/>
    <lineage>
        <taxon>Bacteria</taxon>
        <taxon>Bacillati</taxon>
        <taxon>Bacillota</taxon>
        <taxon>Bacilli</taxon>
        <taxon>Bacillales</taxon>
        <taxon>Staphylococcaceae</taxon>
        <taxon>Salinicoccus</taxon>
    </lineage>
</organism>
<gene>
    <name evidence="1" type="ORF">FO441_08835</name>
</gene>
<dbReference type="SUPFAM" id="SSF55961">
    <property type="entry name" value="Bet v1-like"/>
    <property type="match status" value="1"/>
</dbReference>
<dbReference type="RefSeq" id="WP_145288833.1">
    <property type="nucleotide sequence ID" value="NZ_VMSJ01000003.1"/>
</dbReference>
<reference evidence="1 2" key="1">
    <citation type="submission" date="2019-07" db="EMBL/GenBank/DDBJ databases">
        <title>Salinicoccus cyprini sp. nov., isolated from gastro-intestinal tract of mirror carp, Cyprinus carpio var. specularis, collected from Gobind Sagar Reservoir, Himachal Pradesh, India.</title>
        <authorList>
            <person name="Talwar C."/>
            <person name="Singh A.K."/>
            <person name="Lal R."/>
            <person name="Negi R.K."/>
        </authorList>
    </citation>
    <scope>NUCLEOTIDE SEQUENCE [LARGE SCALE GENOMIC DNA]</scope>
    <source>
        <strain evidence="1 2">CT19</strain>
    </source>
</reference>
<evidence type="ECO:0000313" key="1">
    <source>
        <dbReference type="EMBL" id="TVT27800.1"/>
    </source>
</evidence>
<dbReference type="Pfam" id="PF10604">
    <property type="entry name" value="Polyketide_cyc2"/>
    <property type="match status" value="1"/>
</dbReference>
<sequence length="145" mass="16960">MELYTYDERIKGTPEQIFAVVNDDDKLKEWSPIFAGNIYNTKDKRAVGTKFRTMMKVLNKTYQFRSTITEYEENRFIEVKTTLKQGIITSSFRLEPEGPEETRVQVESHFDAESRRYALILKGARPIVKQVLDNQMKKLETITAN</sequence>
<dbReference type="Gene3D" id="3.30.530.20">
    <property type="match status" value="1"/>
</dbReference>
<accession>A0A558AU52</accession>
<name>A0A558AU52_9STAP</name>
<comment type="caution">
    <text evidence="1">The sequence shown here is derived from an EMBL/GenBank/DDBJ whole genome shotgun (WGS) entry which is preliminary data.</text>
</comment>
<dbReference type="EMBL" id="VMSJ01000003">
    <property type="protein sequence ID" value="TVT27800.1"/>
    <property type="molecule type" value="Genomic_DNA"/>
</dbReference>
<dbReference type="Proteomes" id="UP000315103">
    <property type="component" value="Unassembled WGS sequence"/>
</dbReference>
<dbReference type="OrthoDB" id="2389233at2"/>
<dbReference type="AlphaFoldDB" id="A0A558AU52"/>
<protein>
    <submittedName>
        <fullName evidence="1">SRPBCC family protein</fullName>
    </submittedName>
</protein>
<proteinExistence type="predicted"/>